<gene>
    <name evidence="2" type="ORF">FSP39_025020</name>
</gene>
<protein>
    <submittedName>
        <fullName evidence="2">Uncharacterized protein</fullName>
    </submittedName>
</protein>
<dbReference type="AlphaFoldDB" id="A0AA89BQA7"/>
<keyword evidence="3" id="KW-1185">Reference proteome</keyword>
<organism evidence="2 3">
    <name type="scientific">Pinctada imbricata</name>
    <name type="common">Atlantic pearl-oyster</name>
    <name type="synonym">Pinctada martensii</name>
    <dbReference type="NCBI Taxonomy" id="66713"/>
    <lineage>
        <taxon>Eukaryota</taxon>
        <taxon>Metazoa</taxon>
        <taxon>Spiralia</taxon>
        <taxon>Lophotrochozoa</taxon>
        <taxon>Mollusca</taxon>
        <taxon>Bivalvia</taxon>
        <taxon>Autobranchia</taxon>
        <taxon>Pteriomorphia</taxon>
        <taxon>Pterioida</taxon>
        <taxon>Pterioidea</taxon>
        <taxon>Pteriidae</taxon>
        <taxon>Pinctada</taxon>
    </lineage>
</organism>
<evidence type="ECO:0000256" key="1">
    <source>
        <dbReference type="SAM" id="MobiDB-lite"/>
    </source>
</evidence>
<name>A0AA89BQA7_PINIB</name>
<evidence type="ECO:0000313" key="2">
    <source>
        <dbReference type="EMBL" id="KAK3083539.1"/>
    </source>
</evidence>
<accession>A0AA89BQA7</accession>
<sequence>MTLGDRGLDLPADMEHVEKVMLWQVSMSAEQWQQFILSLLNIQHTFDVFLHETNIDDESKTKVRESPDFNITLDNMLDKYGGKIMEIRASPWRRDDELKSTESASTYSRQNISIHDKK</sequence>
<feature type="compositionally biased region" description="Polar residues" evidence="1">
    <location>
        <begin position="101"/>
        <end position="118"/>
    </location>
</feature>
<feature type="region of interest" description="Disordered" evidence="1">
    <location>
        <begin position="95"/>
        <end position="118"/>
    </location>
</feature>
<proteinExistence type="predicted"/>
<comment type="caution">
    <text evidence="2">The sequence shown here is derived from an EMBL/GenBank/DDBJ whole genome shotgun (WGS) entry which is preliminary data.</text>
</comment>
<evidence type="ECO:0000313" key="3">
    <source>
        <dbReference type="Proteomes" id="UP001186944"/>
    </source>
</evidence>
<dbReference type="Proteomes" id="UP001186944">
    <property type="component" value="Unassembled WGS sequence"/>
</dbReference>
<dbReference type="EMBL" id="VSWD01000014">
    <property type="protein sequence ID" value="KAK3083539.1"/>
    <property type="molecule type" value="Genomic_DNA"/>
</dbReference>
<reference evidence="2" key="1">
    <citation type="submission" date="2019-08" db="EMBL/GenBank/DDBJ databases">
        <title>The improved chromosome-level genome for the pearl oyster Pinctada fucata martensii using PacBio sequencing and Hi-C.</title>
        <authorList>
            <person name="Zheng Z."/>
        </authorList>
    </citation>
    <scope>NUCLEOTIDE SEQUENCE</scope>
    <source>
        <strain evidence="2">ZZ-2019</strain>
        <tissue evidence="2">Adductor muscle</tissue>
    </source>
</reference>